<dbReference type="Proteomes" id="UP000276417">
    <property type="component" value="Chromosome 1"/>
</dbReference>
<feature type="binding site" evidence="4">
    <location>
        <position position="273"/>
    </location>
    <ligand>
        <name>pyridoxal 5'-phosphate</name>
        <dbReference type="ChEBI" id="CHEBI:597326"/>
    </ligand>
</feature>
<dbReference type="Gene3D" id="3.90.1150.10">
    <property type="entry name" value="Aspartate Aminotransferase, domain 1"/>
    <property type="match status" value="1"/>
</dbReference>
<protein>
    <recommendedName>
        <fullName evidence="4 5">Kynureninase</fullName>
        <ecNumber evidence="4 5">3.7.1.3</ecNumber>
    </recommendedName>
    <alternativeName>
        <fullName evidence="4">L-kynurenine hydrolase</fullName>
    </alternativeName>
</protein>
<comment type="function">
    <text evidence="4 6">Catalyzes the cleavage of L-kynurenine (L-Kyn) and L-3-hydroxykynurenine (L-3OHKyn) into anthranilic acid (AA) and 3-hydroxyanthranilic acid (3-OHAA), respectively.</text>
</comment>
<dbReference type="PIRSF" id="PIRSF038800">
    <property type="entry name" value="KYNU"/>
    <property type="match status" value="1"/>
</dbReference>
<feature type="binding site" evidence="4">
    <location>
        <position position="245"/>
    </location>
    <ligand>
        <name>pyridoxal 5'-phosphate</name>
        <dbReference type="ChEBI" id="CHEBI:597326"/>
    </ligand>
</feature>
<proteinExistence type="inferred from homology"/>
<keyword evidence="9" id="KW-1185">Reference proteome</keyword>
<dbReference type="GO" id="GO:0043420">
    <property type="term" value="P:anthranilate metabolic process"/>
    <property type="evidence" value="ECO:0007669"/>
    <property type="project" value="TreeGrafter"/>
</dbReference>
<dbReference type="GO" id="GO:0030170">
    <property type="term" value="F:pyridoxal phosphate binding"/>
    <property type="evidence" value="ECO:0007669"/>
    <property type="project" value="UniProtKB-UniRule"/>
</dbReference>
<feature type="binding site" evidence="4">
    <location>
        <position position="87"/>
    </location>
    <ligand>
        <name>pyridoxal 5'-phosphate</name>
        <dbReference type="ChEBI" id="CHEBI:597326"/>
    </ligand>
</feature>
<organism evidence="8 9">
    <name type="scientific">Deinococcus psychrotolerans</name>
    <dbReference type="NCBI Taxonomy" id="2489213"/>
    <lineage>
        <taxon>Bacteria</taxon>
        <taxon>Thermotogati</taxon>
        <taxon>Deinococcota</taxon>
        <taxon>Deinococci</taxon>
        <taxon>Deinococcales</taxon>
        <taxon>Deinococcaceae</taxon>
        <taxon>Deinococcus</taxon>
    </lineage>
</organism>
<dbReference type="InterPro" id="IPR015421">
    <property type="entry name" value="PyrdxlP-dep_Trfase_major"/>
</dbReference>
<dbReference type="EC" id="3.7.1.3" evidence="4 5"/>
<gene>
    <name evidence="4 8" type="primary">kynU</name>
    <name evidence="8" type="ORF">EHF33_05305</name>
</gene>
<evidence type="ECO:0000256" key="4">
    <source>
        <dbReference type="HAMAP-Rule" id="MF_01970"/>
    </source>
</evidence>
<feature type="binding site" evidence="4">
    <location>
        <position position="194"/>
    </location>
    <ligand>
        <name>pyridoxal 5'-phosphate</name>
        <dbReference type="ChEBI" id="CHEBI:597326"/>
    </ligand>
</feature>
<evidence type="ECO:0000256" key="6">
    <source>
        <dbReference type="PIRNR" id="PIRNR038800"/>
    </source>
</evidence>
<comment type="catalytic activity">
    <reaction evidence="4 6">
        <text>L-kynurenine + H2O = anthranilate + L-alanine + H(+)</text>
        <dbReference type="Rhea" id="RHEA:16813"/>
        <dbReference type="ChEBI" id="CHEBI:15377"/>
        <dbReference type="ChEBI" id="CHEBI:15378"/>
        <dbReference type="ChEBI" id="CHEBI:16567"/>
        <dbReference type="ChEBI" id="CHEBI:57959"/>
        <dbReference type="ChEBI" id="CHEBI:57972"/>
        <dbReference type="EC" id="3.7.1.3"/>
    </reaction>
</comment>
<comment type="catalytic activity">
    <reaction evidence="6">
        <text>3-hydroxy-L-kynurenine + H2O = 3-hydroxyanthranilate + L-alanine + H(+)</text>
        <dbReference type="Rhea" id="RHEA:25143"/>
        <dbReference type="ChEBI" id="CHEBI:15377"/>
        <dbReference type="ChEBI" id="CHEBI:15378"/>
        <dbReference type="ChEBI" id="CHEBI:36559"/>
        <dbReference type="ChEBI" id="CHEBI:57972"/>
        <dbReference type="ChEBI" id="CHEBI:58125"/>
        <dbReference type="EC" id="3.7.1.3"/>
    </reaction>
</comment>
<keyword evidence="2 4" id="KW-0378">Hydrolase</keyword>
<dbReference type="Pfam" id="PF22580">
    <property type="entry name" value="KYNU_C"/>
    <property type="match status" value="1"/>
</dbReference>
<reference evidence="8 9" key="1">
    <citation type="submission" date="2018-11" db="EMBL/GenBank/DDBJ databases">
        <title>Deinococcus shelandsis sp. nov., isolated from South Shetland Islands soil of Antarctica.</title>
        <authorList>
            <person name="Tian J."/>
        </authorList>
    </citation>
    <scope>NUCLEOTIDE SEQUENCE [LARGE SCALE GENOMIC DNA]</scope>
    <source>
        <strain evidence="8 9">S14-83T</strain>
    </source>
</reference>
<keyword evidence="1 4" id="KW-0662">Pyridine nucleotide biosynthesis</keyword>
<evidence type="ECO:0000313" key="8">
    <source>
        <dbReference type="EMBL" id="AZI42237.1"/>
    </source>
</evidence>
<dbReference type="GO" id="GO:0097053">
    <property type="term" value="P:L-kynurenine catabolic process"/>
    <property type="evidence" value="ECO:0007669"/>
    <property type="project" value="UniProtKB-UniRule"/>
</dbReference>
<comment type="subunit">
    <text evidence="4 6">Homodimer.</text>
</comment>
<dbReference type="InterPro" id="IPR000653">
    <property type="entry name" value="DegT/StrS_aminotransferase"/>
</dbReference>
<keyword evidence="3 4" id="KW-0663">Pyridoxal phosphate</keyword>
<dbReference type="GO" id="GO:0019805">
    <property type="term" value="P:quinolinate biosynthetic process"/>
    <property type="evidence" value="ECO:0007669"/>
    <property type="project" value="UniProtKB-UniRule"/>
</dbReference>
<dbReference type="Gene3D" id="3.40.640.10">
    <property type="entry name" value="Type I PLP-dependent aspartate aminotransferase-like (Major domain)"/>
    <property type="match status" value="1"/>
</dbReference>
<feature type="binding site" evidence="4">
    <location>
        <position position="191"/>
    </location>
    <ligand>
        <name>pyridoxal 5'-phosphate</name>
        <dbReference type="ChEBI" id="CHEBI:597326"/>
    </ligand>
</feature>
<dbReference type="EMBL" id="CP034183">
    <property type="protein sequence ID" value="AZI42237.1"/>
    <property type="molecule type" value="Genomic_DNA"/>
</dbReference>
<dbReference type="Pfam" id="PF01041">
    <property type="entry name" value="DegT_DnrJ_EryC1"/>
    <property type="match status" value="1"/>
</dbReference>
<dbReference type="UniPathway" id="UPA00334">
    <property type="reaction ID" value="UER00455"/>
</dbReference>
<dbReference type="GO" id="GO:0005737">
    <property type="term" value="C:cytoplasm"/>
    <property type="evidence" value="ECO:0007669"/>
    <property type="project" value="UniProtKB-UniRule"/>
</dbReference>
<dbReference type="InterPro" id="IPR015422">
    <property type="entry name" value="PyrdxlP-dep_Trfase_small"/>
</dbReference>
<sequence length="403" mass="44437">MTQPRRSSHWPRRELFALPKGIYLDGNSLGLMPLSAHQAVVRRLGEWQTQAVSGWDEWFGMAESLSPALARLVGASPREVIATGSITSNLHALLATLYRPQGERKHLLATALDFPTDLYALQSWAELRGAEVRLIPSRDGQTIHEDDLRQALGPDIALVLLPTVLYRSGQLLDVAKLTAIAHRSGALIGWDAAHSIGAMQHAFHDAGADFAVWCSYKYLNAGPGAPGGLFLHQRHHHLAPALRGWWGNEKESQFEMTTKFRPAPGAAAYQQGTPPILALAALEGALEVYEQTDLAALRARSLALTDLLMELADLHLHDMRVLTPRDHARRGGHVSLSHPHARALSVALRQRQIIPDYRSPDVLRLAPIAFYNTEDEIREVVRVLRELLDSGSYKDVTEVGAVT</sequence>
<dbReference type="HAMAP" id="MF_01970">
    <property type="entry name" value="Kynureninase"/>
    <property type="match status" value="1"/>
</dbReference>
<comment type="cofactor">
    <cofactor evidence="4 6">
        <name>pyridoxal 5'-phosphate</name>
        <dbReference type="ChEBI" id="CHEBI:597326"/>
    </cofactor>
</comment>
<dbReference type="PANTHER" id="PTHR14084">
    <property type="entry name" value="KYNURENINASE"/>
    <property type="match status" value="1"/>
</dbReference>
<dbReference type="GO" id="GO:0009435">
    <property type="term" value="P:NAD+ biosynthetic process"/>
    <property type="evidence" value="ECO:0007669"/>
    <property type="project" value="UniProtKB-UniRule"/>
</dbReference>
<evidence type="ECO:0000256" key="2">
    <source>
        <dbReference type="ARBA" id="ARBA00022801"/>
    </source>
</evidence>
<evidence type="ECO:0000256" key="5">
    <source>
        <dbReference type="NCBIfam" id="TIGR01814"/>
    </source>
</evidence>
<dbReference type="UniPathway" id="UPA00253">
    <property type="reaction ID" value="UER00329"/>
</dbReference>
<feature type="modified residue" description="N6-(pyridoxal phosphate)lysine" evidence="4">
    <location>
        <position position="217"/>
    </location>
</feature>
<dbReference type="NCBIfam" id="TIGR01814">
    <property type="entry name" value="kynureninase"/>
    <property type="match status" value="1"/>
</dbReference>
<dbReference type="GO" id="GO:0019441">
    <property type="term" value="P:L-tryptophan catabolic process to kynurenine"/>
    <property type="evidence" value="ECO:0007669"/>
    <property type="project" value="TreeGrafter"/>
</dbReference>
<feature type="binding site" evidence="4">
    <location>
        <position position="86"/>
    </location>
    <ligand>
        <name>pyridoxal 5'-phosphate</name>
        <dbReference type="ChEBI" id="CHEBI:597326"/>
    </ligand>
</feature>
<dbReference type="InterPro" id="IPR010111">
    <property type="entry name" value="Kynureninase"/>
</dbReference>
<dbReference type="InterPro" id="IPR015424">
    <property type="entry name" value="PyrdxlP-dep_Trfase"/>
</dbReference>
<comment type="pathway">
    <text evidence="4 6">Cofactor biosynthesis; NAD(+) biosynthesis; quinolinate from L-kynurenine: step 2/3.</text>
</comment>
<dbReference type="KEGG" id="dph:EHF33_05305"/>
<accession>A0A3G8YDC2</accession>
<evidence type="ECO:0000256" key="3">
    <source>
        <dbReference type="ARBA" id="ARBA00022898"/>
    </source>
</evidence>
<dbReference type="PANTHER" id="PTHR14084:SF0">
    <property type="entry name" value="KYNURENINASE"/>
    <property type="match status" value="1"/>
</dbReference>
<name>A0A3G8YDC2_9DEIO</name>
<dbReference type="GO" id="GO:0030429">
    <property type="term" value="F:kynureninase activity"/>
    <property type="evidence" value="ECO:0007669"/>
    <property type="project" value="UniProtKB-UniRule"/>
</dbReference>
<feature type="binding site" evidence="4">
    <location>
        <begin position="114"/>
        <end position="117"/>
    </location>
    <ligand>
        <name>pyridoxal 5'-phosphate</name>
        <dbReference type="ChEBI" id="CHEBI:597326"/>
    </ligand>
</feature>
<dbReference type="AlphaFoldDB" id="A0A3G8YDC2"/>
<evidence type="ECO:0000256" key="7">
    <source>
        <dbReference type="RuleBase" id="RU004508"/>
    </source>
</evidence>
<dbReference type="SUPFAM" id="SSF53383">
    <property type="entry name" value="PLP-dependent transferases"/>
    <property type="match status" value="1"/>
</dbReference>
<evidence type="ECO:0000313" key="9">
    <source>
        <dbReference type="Proteomes" id="UP000276417"/>
    </source>
</evidence>
<evidence type="ECO:0000256" key="1">
    <source>
        <dbReference type="ARBA" id="ARBA00022642"/>
    </source>
</evidence>
<feature type="binding site" evidence="4">
    <location>
        <position position="216"/>
    </location>
    <ligand>
        <name>pyridoxal 5'-phosphate</name>
        <dbReference type="ChEBI" id="CHEBI:597326"/>
    </ligand>
</feature>
<dbReference type="OrthoDB" id="9812626at2"/>
<comment type="similarity">
    <text evidence="4 6">Belongs to the kynureninase family.</text>
</comment>
<dbReference type="RefSeq" id="WP_124868542.1">
    <property type="nucleotide sequence ID" value="NZ_CP034183.1"/>
</dbReference>
<comment type="pathway">
    <text evidence="4 6">Amino-acid degradation; L-kynurenine degradation; L-alanine and anthranilate from L-kynurenine: step 1/1.</text>
</comment>
<comment type="similarity">
    <text evidence="7">Belongs to the DegT/DnrJ/EryC1 family.</text>
</comment>
<comment type="caution">
    <text evidence="4">Lacks conserved residue(s) required for the propagation of feature annotation.</text>
</comment>